<keyword evidence="4 11" id="KW-0963">Cytoplasm</keyword>
<evidence type="ECO:0000256" key="6">
    <source>
        <dbReference type="ARBA" id="ARBA00022829"/>
    </source>
</evidence>
<dbReference type="PROSITE" id="PS51898">
    <property type="entry name" value="TYR_RECOMBINASE"/>
    <property type="match status" value="1"/>
</dbReference>
<dbReference type="GO" id="GO:0003677">
    <property type="term" value="F:DNA binding"/>
    <property type="evidence" value="ECO:0007669"/>
    <property type="project" value="UniProtKB-UniRule"/>
</dbReference>
<evidence type="ECO:0000256" key="3">
    <source>
        <dbReference type="ARBA" id="ARBA00015810"/>
    </source>
</evidence>
<dbReference type="PANTHER" id="PTHR30349">
    <property type="entry name" value="PHAGE INTEGRASE-RELATED"/>
    <property type="match status" value="1"/>
</dbReference>
<dbReference type="InterPro" id="IPR013762">
    <property type="entry name" value="Integrase-like_cat_sf"/>
</dbReference>
<evidence type="ECO:0000256" key="4">
    <source>
        <dbReference type="ARBA" id="ARBA00022490"/>
    </source>
</evidence>
<evidence type="ECO:0000256" key="7">
    <source>
        <dbReference type="ARBA" id="ARBA00022908"/>
    </source>
</evidence>
<dbReference type="Proteomes" id="UP000027318">
    <property type="component" value="Unassembled WGS sequence"/>
</dbReference>
<feature type="active site" evidence="11">
    <location>
        <position position="160"/>
    </location>
</feature>
<dbReference type="AlphaFoldDB" id="A0A063Y7C7"/>
<comment type="subunit">
    <text evidence="11">Forms a cyclic heterotetrameric complex composed of two molecules of XerC and two molecules of XerD.</text>
</comment>
<feature type="active site" evidence="11">
    <location>
        <position position="255"/>
    </location>
</feature>
<keyword evidence="6 11" id="KW-0159">Chromosome partition</keyword>
<keyword evidence="7 11" id="KW-0229">DNA integration</keyword>
<dbReference type="Pfam" id="PF02899">
    <property type="entry name" value="Phage_int_SAM_1"/>
    <property type="match status" value="1"/>
</dbReference>
<dbReference type="InterPro" id="IPR004107">
    <property type="entry name" value="Integrase_SAM-like_N"/>
</dbReference>
<keyword evidence="10 11" id="KW-0131">Cell cycle</keyword>
<dbReference type="Pfam" id="PF00589">
    <property type="entry name" value="Phage_integrase"/>
    <property type="match status" value="1"/>
</dbReference>
<evidence type="ECO:0000313" key="15">
    <source>
        <dbReference type="Proteomes" id="UP000027318"/>
    </source>
</evidence>
<feature type="active site" evidence="11">
    <location>
        <position position="184"/>
    </location>
</feature>
<evidence type="ECO:0000256" key="8">
    <source>
        <dbReference type="ARBA" id="ARBA00023125"/>
    </source>
</evidence>
<dbReference type="InterPro" id="IPR002104">
    <property type="entry name" value="Integrase_catalytic"/>
</dbReference>
<evidence type="ECO:0000259" key="13">
    <source>
        <dbReference type="PROSITE" id="PS51900"/>
    </source>
</evidence>
<feature type="active site" description="O-(3'-phospho-DNA)-tyrosine intermediate" evidence="11">
    <location>
        <position position="290"/>
    </location>
</feature>
<dbReference type="PANTHER" id="PTHR30349:SF90">
    <property type="entry name" value="TYROSINE RECOMBINASE XERD"/>
    <property type="match status" value="1"/>
</dbReference>
<dbReference type="HAMAP" id="MF_01808">
    <property type="entry name" value="Recomb_XerC_XerD"/>
    <property type="match status" value="1"/>
</dbReference>
<keyword evidence="15" id="KW-1185">Reference proteome</keyword>
<dbReference type="InterPro" id="IPR010998">
    <property type="entry name" value="Integrase_recombinase_N"/>
</dbReference>
<feature type="domain" description="Tyr recombinase" evidence="12">
    <location>
        <begin position="120"/>
        <end position="303"/>
    </location>
</feature>
<organism evidence="14 15">
    <name type="scientific">Nitrincola lacisaponensis</name>
    <dbReference type="NCBI Taxonomy" id="267850"/>
    <lineage>
        <taxon>Bacteria</taxon>
        <taxon>Pseudomonadati</taxon>
        <taxon>Pseudomonadota</taxon>
        <taxon>Gammaproteobacteria</taxon>
        <taxon>Oceanospirillales</taxon>
        <taxon>Oceanospirillaceae</taxon>
        <taxon>Nitrincola</taxon>
    </lineage>
</organism>
<dbReference type="CDD" id="cd00798">
    <property type="entry name" value="INT_XerDC_C"/>
    <property type="match status" value="1"/>
</dbReference>
<dbReference type="HAMAP" id="MF_01807">
    <property type="entry name" value="Recomb_XerD"/>
    <property type="match status" value="1"/>
</dbReference>
<comment type="function">
    <text evidence="11">Site-specific tyrosine recombinase, which acts by catalyzing the cutting and rejoining of the recombining DNA molecules. The XerC-XerD complex is essential to convert dimers of the bacterial chromosome into monomers to permit their segregation at cell division. It also contributes to the segregational stability of plasmids.</text>
</comment>
<comment type="similarity">
    <text evidence="2 11">Belongs to the 'phage' integrase family. XerD subfamily.</text>
</comment>
<accession>A0A063Y7C7</accession>
<comment type="caution">
    <text evidence="14">The sequence shown here is derived from an EMBL/GenBank/DDBJ whole genome shotgun (WGS) entry which is preliminary data.</text>
</comment>
<comment type="subcellular location">
    <subcellularLocation>
        <location evidence="1 11">Cytoplasm</location>
    </subcellularLocation>
</comment>
<dbReference type="STRING" id="267850.ADINL_0919"/>
<evidence type="ECO:0000256" key="5">
    <source>
        <dbReference type="ARBA" id="ARBA00022618"/>
    </source>
</evidence>
<evidence type="ECO:0000256" key="2">
    <source>
        <dbReference type="ARBA" id="ARBA00010450"/>
    </source>
</evidence>
<proteinExistence type="inferred from homology"/>
<dbReference type="PROSITE" id="PS51900">
    <property type="entry name" value="CB"/>
    <property type="match status" value="1"/>
</dbReference>
<evidence type="ECO:0000259" key="12">
    <source>
        <dbReference type="PROSITE" id="PS51898"/>
    </source>
</evidence>
<dbReference type="Gene3D" id="1.10.443.10">
    <property type="entry name" value="Intergrase catalytic core"/>
    <property type="match status" value="1"/>
</dbReference>
<keyword evidence="5 11" id="KW-0132">Cell division</keyword>
<evidence type="ECO:0000256" key="10">
    <source>
        <dbReference type="ARBA" id="ARBA00023306"/>
    </source>
</evidence>
<feature type="active site" evidence="11">
    <location>
        <position position="281"/>
    </location>
</feature>
<reference evidence="14 15" key="1">
    <citation type="journal article" date="2005" name="Int. J. Syst. Evol. Microbiol.">
        <title>Nitrincola lacisaponensis gen. nov., sp. nov., a novel alkaliphilic bacterium isolated from an alkaline, saline lake.</title>
        <authorList>
            <person name="Dimitriu P.A."/>
            <person name="Shukla S.K."/>
            <person name="Conradt J."/>
            <person name="Marquez M.C."/>
            <person name="Ventosa A."/>
            <person name="Maglia A."/>
            <person name="Peyton B.M."/>
            <person name="Pinkart H.C."/>
            <person name="Mormile M.R."/>
        </authorList>
    </citation>
    <scope>NUCLEOTIDE SEQUENCE [LARGE SCALE GENOMIC DNA]</scope>
    <source>
        <strain evidence="14 15">4CA</strain>
    </source>
</reference>
<dbReference type="Gene3D" id="1.10.150.130">
    <property type="match status" value="1"/>
</dbReference>
<sequence length="309" mass="35419">MTQDRRFNALIPDDRDRQLIQEYVRLAWLEKGLSRNTQLSYQRDLNHFACWLNARKSCLLQTTRADLQHYLDWRVGQAFKAVSTARVLSCLRGFYRYLLREGQIALDPTLNILSPKPGRPLPKTLTEADVESLLAAPDTNDLLGLRDRTMLELLYAAGLRVTELVSLRLDQVSVQQGVLRIVGKGDKERLVPVGDEALAWLQRYLKQVRPLLLTQAAEEVVFLSRRGTQMTRQTFWHRIRQHAVQAGIDKPLSPHVLRHAFATHLLNHGADLRVVQMLLGHADLSTTQIYTHVANHRLQLLHQAHHPRG</sequence>
<dbReference type="InterPro" id="IPR011010">
    <property type="entry name" value="DNA_brk_join_enz"/>
</dbReference>
<dbReference type="GO" id="GO:0051301">
    <property type="term" value="P:cell division"/>
    <property type="evidence" value="ECO:0007669"/>
    <property type="project" value="UniProtKB-KW"/>
</dbReference>
<evidence type="ECO:0000256" key="9">
    <source>
        <dbReference type="ARBA" id="ARBA00023172"/>
    </source>
</evidence>
<dbReference type="InterPro" id="IPR044068">
    <property type="entry name" value="CB"/>
</dbReference>
<evidence type="ECO:0000256" key="1">
    <source>
        <dbReference type="ARBA" id="ARBA00004496"/>
    </source>
</evidence>
<dbReference type="EMBL" id="JMSZ01000016">
    <property type="protein sequence ID" value="KDE40327.1"/>
    <property type="molecule type" value="Genomic_DNA"/>
</dbReference>
<dbReference type="InterPro" id="IPR050090">
    <property type="entry name" value="Tyrosine_recombinase_XerCD"/>
</dbReference>
<dbReference type="GO" id="GO:0005737">
    <property type="term" value="C:cytoplasm"/>
    <property type="evidence" value="ECO:0007669"/>
    <property type="project" value="UniProtKB-SubCell"/>
</dbReference>
<dbReference type="GO" id="GO:0009037">
    <property type="term" value="F:tyrosine-based site-specific recombinase activity"/>
    <property type="evidence" value="ECO:0007669"/>
    <property type="project" value="UniProtKB-UniRule"/>
</dbReference>
<protein>
    <recommendedName>
        <fullName evidence="3 11">Tyrosine recombinase XerD</fullName>
    </recommendedName>
</protein>
<dbReference type="InterPro" id="IPR011932">
    <property type="entry name" value="Recomb_XerD"/>
</dbReference>
<dbReference type="InterPro" id="IPR023009">
    <property type="entry name" value="Tyrosine_recombinase_XerC/XerD"/>
</dbReference>
<keyword evidence="9 11" id="KW-0233">DNA recombination</keyword>
<keyword evidence="8 11" id="KW-0238">DNA-binding</keyword>
<dbReference type="NCBIfam" id="NF001399">
    <property type="entry name" value="PRK00283.1"/>
    <property type="match status" value="1"/>
</dbReference>
<dbReference type="PATRIC" id="fig|267850.7.peg.913"/>
<dbReference type="NCBIfam" id="TIGR02225">
    <property type="entry name" value="recomb_XerD"/>
    <property type="match status" value="1"/>
</dbReference>
<evidence type="ECO:0000313" key="14">
    <source>
        <dbReference type="EMBL" id="KDE40327.1"/>
    </source>
</evidence>
<name>A0A063Y7C7_9GAMM</name>
<feature type="domain" description="Core-binding (CB)" evidence="13">
    <location>
        <begin position="14"/>
        <end position="99"/>
    </location>
</feature>
<feature type="active site" evidence="11">
    <location>
        <position position="258"/>
    </location>
</feature>
<dbReference type="GO" id="GO:0007059">
    <property type="term" value="P:chromosome segregation"/>
    <property type="evidence" value="ECO:0007669"/>
    <property type="project" value="UniProtKB-UniRule"/>
</dbReference>
<dbReference type="SUPFAM" id="SSF56349">
    <property type="entry name" value="DNA breaking-rejoining enzymes"/>
    <property type="match status" value="1"/>
</dbReference>
<evidence type="ECO:0000256" key="11">
    <source>
        <dbReference type="HAMAP-Rule" id="MF_01807"/>
    </source>
</evidence>
<gene>
    <name evidence="11" type="primary">xerD</name>
    <name evidence="14" type="ORF">ADINL_0919</name>
</gene>
<dbReference type="GO" id="GO:0006313">
    <property type="term" value="P:DNA transposition"/>
    <property type="evidence" value="ECO:0007669"/>
    <property type="project" value="UniProtKB-UniRule"/>
</dbReference>